<dbReference type="Gene3D" id="1.20.120.450">
    <property type="entry name" value="dinb family like domain"/>
    <property type="match status" value="1"/>
</dbReference>
<evidence type="ECO:0000313" key="3">
    <source>
        <dbReference type="Proteomes" id="UP001165368"/>
    </source>
</evidence>
<comment type="caution">
    <text evidence="2">The sequence shown here is derived from an EMBL/GenBank/DDBJ whole genome shotgun (WGS) entry which is preliminary data.</text>
</comment>
<dbReference type="SUPFAM" id="SSF109854">
    <property type="entry name" value="DinB/YfiT-like putative metalloenzymes"/>
    <property type="match status" value="1"/>
</dbReference>
<evidence type="ECO:0000259" key="1">
    <source>
        <dbReference type="Pfam" id="PF12867"/>
    </source>
</evidence>
<evidence type="ECO:0000313" key="2">
    <source>
        <dbReference type="EMBL" id="MCG2624833.1"/>
    </source>
</evidence>
<organism evidence="2 3">
    <name type="scientific">Arthrobacter hankyongi</name>
    <dbReference type="NCBI Taxonomy" id="2904801"/>
    <lineage>
        <taxon>Bacteria</taxon>
        <taxon>Bacillati</taxon>
        <taxon>Actinomycetota</taxon>
        <taxon>Actinomycetes</taxon>
        <taxon>Micrococcales</taxon>
        <taxon>Micrococcaceae</taxon>
        <taxon>Arthrobacter</taxon>
    </lineage>
</organism>
<keyword evidence="3" id="KW-1185">Reference proteome</keyword>
<dbReference type="NCBIfam" id="NF047843">
    <property type="entry name" value="MST_Rv0443"/>
    <property type="match status" value="1"/>
</dbReference>
<protein>
    <submittedName>
        <fullName evidence="2">DinB family protein</fullName>
    </submittedName>
</protein>
<dbReference type="EMBL" id="JAKLTQ010000033">
    <property type="protein sequence ID" value="MCG2624833.1"/>
    <property type="molecule type" value="Genomic_DNA"/>
</dbReference>
<feature type="domain" description="DinB-like" evidence="1">
    <location>
        <begin position="11"/>
        <end position="159"/>
    </location>
</feature>
<dbReference type="Pfam" id="PF12867">
    <property type="entry name" value="DinB_2"/>
    <property type="match status" value="1"/>
</dbReference>
<dbReference type="InterPro" id="IPR024775">
    <property type="entry name" value="DinB-like"/>
</dbReference>
<dbReference type="Proteomes" id="UP001165368">
    <property type="component" value="Unassembled WGS sequence"/>
</dbReference>
<dbReference type="InterPro" id="IPR034660">
    <property type="entry name" value="DinB/YfiT-like"/>
</dbReference>
<name>A0ABS9LDS4_9MICC</name>
<accession>A0ABS9LDS4</accession>
<sequence>MKFNDLLIDAFGRAREGVHAVLEDLAPEQLAIRPGGGGNSIGWLIWHLTRIQDDHIADVAGTEQQWLAQDWVGRFGLPFQAGDTGYGHSSAQVDQARIRSAALLREYFDAVHAGTVRFLRSLAEEDLDRIVDTRWDPPVTLGVRLVSVVDDCLEHCGQAAYVKGLIGRVEA</sequence>
<reference evidence="2" key="1">
    <citation type="submission" date="2022-01" db="EMBL/GenBank/DDBJ databases">
        <authorList>
            <person name="Jo J.-H."/>
            <person name="Im W.-T."/>
        </authorList>
    </citation>
    <scope>NUCLEOTIDE SEQUENCE</scope>
    <source>
        <strain evidence="2">I2-34</strain>
    </source>
</reference>
<gene>
    <name evidence="2" type="ORF">LVY72_23365</name>
</gene>
<proteinExistence type="predicted"/>
<dbReference type="RefSeq" id="WP_237827275.1">
    <property type="nucleotide sequence ID" value="NZ_JAKLTQ010000033.1"/>
</dbReference>